<evidence type="ECO:0000256" key="5">
    <source>
        <dbReference type="ARBA" id="ARBA00023065"/>
    </source>
</evidence>
<dbReference type="PANTHER" id="PTHR43427">
    <property type="entry name" value="CHLORIDE CHANNEL PROTEIN CLC-E"/>
    <property type="match status" value="1"/>
</dbReference>
<keyword evidence="5" id="KW-0406">Ion transport</keyword>
<feature type="transmembrane region" description="Helical" evidence="10">
    <location>
        <begin position="208"/>
        <end position="232"/>
    </location>
</feature>
<keyword evidence="7" id="KW-0869">Chloride channel</keyword>
<comment type="subcellular location">
    <subcellularLocation>
        <location evidence="1">Membrane</location>
        <topology evidence="1">Multi-pass membrane protein</topology>
    </subcellularLocation>
</comment>
<feature type="transmembrane region" description="Helical" evidence="10">
    <location>
        <begin position="69"/>
        <end position="87"/>
    </location>
</feature>
<feature type="transmembrane region" description="Helical" evidence="10">
    <location>
        <begin position="34"/>
        <end position="57"/>
    </location>
</feature>
<name>A0A9D7HTA4_9PROT</name>
<keyword evidence="9" id="KW-0407">Ion channel</keyword>
<dbReference type="SUPFAM" id="SSF81340">
    <property type="entry name" value="Clc chloride channel"/>
    <property type="match status" value="1"/>
</dbReference>
<feature type="transmembrane region" description="Helical" evidence="10">
    <location>
        <begin position="172"/>
        <end position="196"/>
    </location>
</feature>
<keyword evidence="6 10" id="KW-0472">Membrane</keyword>
<comment type="caution">
    <text evidence="11">The sequence shown here is derived from an EMBL/GenBank/DDBJ whole genome shotgun (WGS) entry which is preliminary data.</text>
</comment>
<keyword evidence="4 10" id="KW-1133">Transmembrane helix</keyword>
<evidence type="ECO:0000256" key="7">
    <source>
        <dbReference type="ARBA" id="ARBA00023173"/>
    </source>
</evidence>
<dbReference type="InterPro" id="IPR014743">
    <property type="entry name" value="Cl-channel_core"/>
</dbReference>
<dbReference type="GO" id="GO:0034707">
    <property type="term" value="C:chloride channel complex"/>
    <property type="evidence" value="ECO:0007669"/>
    <property type="project" value="UniProtKB-KW"/>
</dbReference>
<evidence type="ECO:0000256" key="8">
    <source>
        <dbReference type="ARBA" id="ARBA00023214"/>
    </source>
</evidence>
<evidence type="ECO:0000256" key="4">
    <source>
        <dbReference type="ARBA" id="ARBA00022989"/>
    </source>
</evidence>
<evidence type="ECO:0000256" key="3">
    <source>
        <dbReference type="ARBA" id="ARBA00022692"/>
    </source>
</evidence>
<dbReference type="GO" id="GO:0005254">
    <property type="term" value="F:chloride channel activity"/>
    <property type="evidence" value="ECO:0007669"/>
    <property type="project" value="UniProtKB-KW"/>
</dbReference>
<evidence type="ECO:0000256" key="6">
    <source>
        <dbReference type="ARBA" id="ARBA00023136"/>
    </source>
</evidence>
<keyword evidence="8" id="KW-0868">Chloride</keyword>
<evidence type="ECO:0000256" key="10">
    <source>
        <dbReference type="SAM" id="Phobius"/>
    </source>
</evidence>
<evidence type="ECO:0000313" key="12">
    <source>
        <dbReference type="Proteomes" id="UP000807785"/>
    </source>
</evidence>
<accession>A0A9D7HTA4</accession>
<feature type="transmembrane region" description="Helical" evidence="10">
    <location>
        <begin position="374"/>
        <end position="399"/>
    </location>
</feature>
<dbReference type="PANTHER" id="PTHR43427:SF6">
    <property type="entry name" value="CHLORIDE CHANNEL PROTEIN CLC-E"/>
    <property type="match status" value="1"/>
</dbReference>
<feature type="transmembrane region" description="Helical" evidence="10">
    <location>
        <begin position="286"/>
        <end position="305"/>
    </location>
</feature>
<dbReference type="Gene3D" id="1.10.3080.10">
    <property type="entry name" value="Clc chloride channel"/>
    <property type="match status" value="1"/>
</dbReference>
<gene>
    <name evidence="11" type="ORF">IPH26_05925</name>
</gene>
<dbReference type="CDD" id="cd01034">
    <property type="entry name" value="EriC_like"/>
    <property type="match status" value="1"/>
</dbReference>
<evidence type="ECO:0000313" key="11">
    <source>
        <dbReference type="EMBL" id="MBK6972490.1"/>
    </source>
</evidence>
<protein>
    <submittedName>
        <fullName evidence="11">Chloride channel protein</fullName>
    </submittedName>
</protein>
<evidence type="ECO:0000256" key="2">
    <source>
        <dbReference type="ARBA" id="ARBA00022448"/>
    </source>
</evidence>
<keyword evidence="3 10" id="KW-0812">Transmembrane</keyword>
<dbReference type="InterPro" id="IPR001807">
    <property type="entry name" value="ClC"/>
</dbReference>
<keyword evidence="2" id="KW-0813">Transport</keyword>
<proteinExistence type="predicted"/>
<dbReference type="Pfam" id="PF00654">
    <property type="entry name" value="Voltage_CLC"/>
    <property type="match status" value="1"/>
</dbReference>
<dbReference type="EMBL" id="JADJEV010000003">
    <property type="protein sequence ID" value="MBK6972490.1"/>
    <property type="molecule type" value="Genomic_DNA"/>
</dbReference>
<reference evidence="11" key="1">
    <citation type="submission" date="2020-10" db="EMBL/GenBank/DDBJ databases">
        <title>Connecting structure to function with the recovery of over 1000 high-quality activated sludge metagenome-assembled genomes encoding full-length rRNA genes using long-read sequencing.</title>
        <authorList>
            <person name="Singleton C.M."/>
            <person name="Petriglieri F."/>
            <person name="Kristensen J.M."/>
            <person name="Kirkegaard R.H."/>
            <person name="Michaelsen T.Y."/>
            <person name="Andersen M.H."/>
            <person name="Karst S.M."/>
            <person name="Dueholm M.S."/>
            <person name="Nielsen P.H."/>
            <person name="Albertsen M."/>
        </authorList>
    </citation>
    <scope>NUCLEOTIDE SEQUENCE</scope>
    <source>
        <strain evidence="11">Bjer_18-Q3-R1-45_BAT3C.347</strain>
    </source>
</reference>
<dbReference type="PRINTS" id="PR00762">
    <property type="entry name" value="CLCHANNEL"/>
</dbReference>
<dbReference type="Proteomes" id="UP000807785">
    <property type="component" value="Unassembled WGS sequence"/>
</dbReference>
<sequence>MAESTRTGRLRERYRRALRSGYTWVSPRRWLRRLVFWGGAIAVGFAATVFAIFGFYADEAFHDTIASNRWLSLAIVPAGVALIAFVTQRLFPGSQGSGIPQTIAALQLDDGPARSKLLSMRIAMGKMLLTTLGLLSGASVGREGPTVQIGASIMHSLGRFARFPSHEISRGLILAGAAAGVAAAFNTPLAGIVFAIEELSRSFEHRTTGTVITAVIFAGVTSLAVLGNYTYFGETTAALSIEQGWLAILVCGAAGGLLGGAFARMLLAMSAGLPGRIGRWIGDRPVAFAAACGMVLALIGIASGDTTYGTGYQQAKLLLEGSSDVPQSFGILKLLATLVSFVSGIPGGIFAPSLAIGAGLGANLAHILPDTPAGALVLLGVVAYFTGVVQAPLTAFIIVMEMTANHGMVFPLMATALIAQGASRLVCKEPLYKGLAEGFLKRTTGSVGSHQNDARNRDARNHAE</sequence>
<dbReference type="AlphaFoldDB" id="A0A9D7HTA4"/>
<evidence type="ECO:0000256" key="9">
    <source>
        <dbReference type="ARBA" id="ARBA00023303"/>
    </source>
</evidence>
<evidence type="ECO:0000256" key="1">
    <source>
        <dbReference type="ARBA" id="ARBA00004141"/>
    </source>
</evidence>
<feature type="transmembrane region" description="Helical" evidence="10">
    <location>
        <begin position="244"/>
        <end position="266"/>
    </location>
</feature>
<dbReference type="InterPro" id="IPR050368">
    <property type="entry name" value="ClC-type_chloride_channel"/>
</dbReference>
<organism evidence="11 12">
    <name type="scientific">Candidatus Methylophosphatis roskildensis</name>
    <dbReference type="NCBI Taxonomy" id="2899263"/>
    <lineage>
        <taxon>Bacteria</taxon>
        <taxon>Pseudomonadati</taxon>
        <taxon>Pseudomonadota</taxon>
        <taxon>Betaproteobacteria</taxon>
        <taxon>Nitrosomonadales</taxon>
        <taxon>Sterolibacteriaceae</taxon>
        <taxon>Candidatus Methylophosphatis</taxon>
    </lineage>
</organism>